<dbReference type="GO" id="GO:0003677">
    <property type="term" value="F:DNA binding"/>
    <property type="evidence" value="ECO:0007669"/>
    <property type="project" value="InterPro"/>
</dbReference>
<reference evidence="5 6" key="1">
    <citation type="journal article" date="2018" name="Int. J. Syst. Evol. Microbiol.">
        <title>Micromonospora globbae sp. nov., an endophytic actinomycete isolated from roots of Globba winitii C. H. Wright.</title>
        <authorList>
            <person name="Kuncharoen N."/>
            <person name="Pittayakhajonwut P."/>
            <person name="Tanasupawat S."/>
        </authorList>
    </citation>
    <scope>NUCLEOTIDE SEQUENCE [LARGE SCALE GENOMIC DNA]</scope>
    <source>
        <strain evidence="5 6">WPS1-2</strain>
    </source>
</reference>
<keyword evidence="1 2" id="KW-0500">Molybdenum</keyword>
<dbReference type="NCBIfam" id="TIGR01764">
    <property type="entry name" value="excise"/>
    <property type="match status" value="1"/>
</dbReference>
<protein>
    <submittedName>
        <fullName evidence="5">Helix-turn-helix domain-containing protein</fullName>
    </submittedName>
</protein>
<comment type="caution">
    <text evidence="5">The sequence shown here is derived from an EMBL/GenBank/DDBJ whole genome shotgun (WGS) entry which is preliminary data.</text>
</comment>
<feature type="domain" description="HTH merR-type" evidence="3">
    <location>
        <begin position="3"/>
        <end position="40"/>
    </location>
</feature>
<dbReference type="SUPFAM" id="SSF50331">
    <property type="entry name" value="MOP-like"/>
    <property type="match status" value="1"/>
</dbReference>
<evidence type="ECO:0000259" key="4">
    <source>
        <dbReference type="PROSITE" id="PS51866"/>
    </source>
</evidence>
<dbReference type="GO" id="GO:0006355">
    <property type="term" value="P:regulation of DNA-templated transcription"/>
    <property type="evidence" value="ECO:0007669"/>
    <property type="project" value="InterPro"/>
</dbReference>
<dbReference type="InterPro" id="IPR010093">
    <property type="entry name" value="SinI_DNA-bd"/>
</dbReference>
<dbReference type="Gene3D" id="2.40.50.100">
    <property type="match status" value="1"/>
</dbReference>
<sequence length="141" mass="14541">MGSFRIGEAAELLGVSADTVRRWIDAGRLPAGRDEHGHRVIAGVDLAAFARGQGADPAEGAESSSARNRLRGIVVNVVKDTVMAQVDIQAGPFRIVSLMSREAADELDLQVGSVAVAVIKSTTVVVERAAPAAGARGRAGA</sequence>
<feature type="domain" description="Mop" evidence="4">
    <location>
        <begin position="63"/>
        <end position="128"/>
    </location>
</feature>
<evidence type="ECO:0000256" key="2">
    <source>
        <dbReference type="PROSITE-ProRule" id="PRU01213"/>
    </source>
</evidence>
<dbReference type="EMBL" id="RAQQ01000001">
    <property type="protein sequence ID" value="RKF29052.1"/>
    <property type="molecule type" value="Genomic_DNA"/>
</dbReference>
<dbReference type="CDD" id="cd04762">
    <property type="entry name" value="HTH_MerR-trunc"/>
    <property type="match status" value="1"/>
</dbReference>
<dbReference type="Pfam" id="PF03459">
    <property type="entry name" value="TOBE"/>
    <property type="match status" value="1"/>
</dbReference>
<organism evidence="5 6">
    <name type="scientific">Micromonospora globbae</name>
    <dbReference type="NCBI Taxonomy" id="1894969"/>
    <lineage>
        <taxon>Bacteria</taxon>
        <taxon>Bacillati</taxon>
        <taxon>Actinomycetota</taxon>
        <taxon>Actinomycetes</taxon>
        <taxon>Micromonosporales</taxon>
        <taxon>Micromonosporaceae</taxon>
        <taxon>Micromonospora</taxon>
    </lineage>
</organism>
<dbReference type="Pfam" id="PF12728">
    <property type="entry name" value="HTH_17"/>
    <property type="match status" value="1"/>
</dbReference>
<dbReference type="PROSITE" id="PS50937">
    <property type="entry name" value="HTH_MERR_2"/>
    <property type="match status" value="1"/>
</dbReference>
<dbReference type="InterPro" id="IPR000551">
    <property type="entry name" value="MerR-type_HTH_dom"/>
</dbReference>
<dbReference type="GO" id="GO:0015689">
    <property type="term" value="P:molybdate ion transport"/>
    <property type="evidence" value="ECO:0007669"/>
    <property type="project" value="InterPro"/>
</dbReference>
<evidence type="ECO:0000313" key="5">
    <source>
        <dbReference type="EMBL" id="RKF29052.1"/>
    </source>
</evidence>
<accession>A0A420F7Z9</accession>
<evidence type="ECO:0000256" key="1">
    <source>
        <dbReference type="ARBA" id="ARBA00022505"/>
    </source>
</evidence>
<dbReference type="Gene3D" id="1.10.1660.10">
    <property type="match status" value="1"/>
</dbReference>
<dbReference type="OrthoDB" id="271159at2"/>
<name>A0A420F7Z9_9ACTN</name>
<evidence type="ECO:0000313" key="6">
    <source>
        <dbReference type="Proteomes" id="UP000285744"/>
    </source>
</evidence>
<dbReference type="PROSITE" id="PS51866">
    <property type="entry name" value="MOP"/>
    <property type="match status" value="1"/>
</dbReference>
<gene>
    <name evidence="5" type="ORF">D7I43_00220</name>
</gene>
<dbReference type="Proteomes" id="UP000285744">
    <property type="component" value="Unassembled WGS sequence"/>
</dbReference>
<dbReference type="InterPro" id="IPR004606">
    <property type="entry name" value="Mop_domain"/>
</dbReference>
<dbReference type="InterPro" id="IPR041657">
    <property type="entry name" value="HTH_17"/>
</dbReference>
<proteinExistence type="predicted"/>
<dbReference type="InterPro" id="IPR005116">
    <property type="entry name" value="Transp-assoc_OB_typ1"/>
</dbReference>
<evidence type="ECO:0000259" key="3">
    <source>
        <dbReference type="PROSITE" id="PS50937"/>
    </source>
</evidence>
<dbReference type="AlphaFoldDB" id="A0A420F7Z9"/>
<dbReference type="InterPro" id="IPR008995">
    <property type="entry name" value="Mo/tungstate-bd_C_term_dom"/>
</dbReference>
<dbReference type="RefSeq" id="WP_120326291.1">
    <property type="nucleotide sequence ID" value="NZ_CP109307.1"/>
</dbReference>